<dbReference type="EMBL" id="WNXC01000001">
    <property type="protein sequence ID" value="MBB2147593.1"/>
    <property type="molecule type" value="Genomic_DNA"/>
</dbReference>
<sequence>MNTYSKSISLFFLGLLFLGCNSINEGVESSFNEDVCLVNDRKVATDPKQYKVNFFMETSGSMNGFMSKKGTEFQKDVYALVNQLDGSAQSGLTLFQIPAKGKSIKPSSMNDFRDRLNVGNFDFAASTDIPEILDSILLKTNENQVSIFVSDLIFSPSSGTKASLLQITSDIYKRFSGKKFSSIIYQLKSKIYNSKSVLVSNSSPYYVWVIGSEKGVKSVAGKLKSAMPSDYNEVDFGISHDQPKYTILPHIDETFNAIATRCERKKLYYCYAEFNDAENSKIMMNVGLNLGELSKNERDPAFLKENFYAGPSDAKIALKSIGALPVLKNTEDQTLAKSIEATHLLKMEVDHIYNDFALLQLNFKAKRPEWISASNLDIEDHQRNKTLGLTKMIEGLEKAYGSTALLFKDPFKLLITKNKQ</sequence>
<organism evidence="2 3">
    <name type="scientific">Pedobacter gandavensis</name>
    <dbReference type="NCBI Taxonomy" id="2679963"/>
    <lineage>
        <taxon>Bacteria</taxon>
        <taxon>Pseudomonadati</taxon>
        <taxon>Bacteroidota</taxon>
        <taxon>Sphingobacteriia</taxon>
        <taxon>Sphingobacteriales</taxon>
        <taxon>Sphingobacteriaceae</taxon>
        <taxon>Pedobacter</taxon>
    </lineage>
</organism>
<dbReference type="RefSeq" id="WP_182952860.1">
    <property type="nucleotide sequence ID" value="NZ_WNXC01000001.1"/>
</dbReference>
<protein>
    <recommendedName>
        <fullName evidence="4">VWFA domain-containing protein</fullName>
    </recommendedName>
</protein>
<keyword evidence="3" id="KW-1185">Reference proteome</keyword>
<evidence type="ECO:0000313" key="2">
    <source>
        <dbReference type="EMBL" id="MBB2147593.1"/>
    </source>
</evidence>
<keyword evidence="1" id="KW-0732">Signal</keyword>
<feature type="chain" id="PRO_5045125941" description="VWFA domain-containing protein" evidence="1">
    <location>
        <begin position="23"/>
        <end position="420"/>
    </location>
</feature>
<dbReference type="Proteomes" id="UP000636110">
    <property type="component" value="Unassembled WGS sequence"/>
</dbReference>
<accession>A0ABR6EQQ8</accession>
<proteinExistence type="predicted"/>
<gene>
    <name evidence="2" type="ORF">GM920_01590</name>
</gene>
<reference evidence="2 3" key="1">
    <citation type="submission" date="2019-11" db="EMBL/GenBank/DDBJ databases">
        <title>Description of Pedobacter sp. LMG 31462T.</title>
        <authorList>
            <person name="Carlier A."/>
            <person name="Qi S."/>
            <person name="Vandamme P."/>
        </authorList>
    </citation>
    <scope>NUCLEOTIDE SEQUENCE [LARGE SCALE GENOMIC DNA]</scope>
    <source>
        <strain evidence="2 3">LMG 31462</strain>
    </source>
</reference>
<name>A0ABR6EQQ8_9SPHI</name>
<feature type="signal peptide" evidence="1">
    <location>
        <begin position="1"/>
        <end position="22"/>
    </location>
</feature>
<evidence type="ECO:0008006" key="4">
    <source>
        <dbReference type="Google" id="ProtNLM"/>
    </source>
</evidence>
<dbReference type="PROSITE" id="PS51257">
    <property type="entry name" value="PROKAR_LIPOPROTEIN"/>
    <property type="match status" value="1"/>
</dbReference>
<evidence type="ECO:0000256" key="1">
    <source>
        <dbReference type="SAM" id="SignalP"/>
    </source>
</evidence>
<comment type="caution">
    <text evidence="2">The sequence shown here is derived from an EMBL/GenBank/DDBJ whole genome shotgun (WGS) entry which is preliminary data.</text>
</comment>
<evidence type="ECO:0000313" key="3">
    <source>
        <dbReference type="Proteomes" id="UP000636110"/>
    </source>
</evidence>